<dbReference type="EMBL" id="RWIT01000004">
    <property type="protein sequence ID" value="RSK49010.1"/>
    <property type="molecule type" value="Genomic_DNA"/>
</dbReference>
<keyword evidence="3" id="KW-0732">Signal</keyword>
<dbReference type="RefSeq" id="WP_125419797.1">
    <property type="nucleotide sequence ID" value="NZ_RWIT01000004.1"/>
</dbReference>
<dbReference type="InterPro" id="IPR058627">
    <property type="entry name" value="MdtA-like_C"/>
</dbReference>
<dbReference type="Pfam" id="PF25967">
    <property type="entry name" value="RND-MFP_C"/>
    <property type="match status" value="1"/>
</dbReference>
<feature type="domain" description="Multidrug resistance protein MdtA-like C-terminal permuted SH3" evidence="5">
    <location>
        <begin position="304"/>
        <end position="348"/>
    </location>
</feature>
<feature type="signal peptide" evidence="3">
    <location>
        <begin position="1"/>
        <end position="20"/>
    </location>
</feature>
<evidence type="ECO:0000259" key="6">
    <source>
        <dbReference type="Pfam" id="PF25973"/>
    </source>
</evidence>
<dbReference type="AlphaFoldDB" id="A0A3R9MUV6"/>
<dbReference type="SUPFAM" id="SSF111369">
    <property type="entry name" value="HlyD-like secretion proteins"/>
    <property type="match status" value="1"/>
</dbReference>
<keyword evidence="2" id="KW-0813">Transport</keyword>
<keyword evidence="8" id="KW-1185">Reference proteome</keyword>
<protein>
    <submittedName>
        <fullName evidence="7">Efflux RND transporter periplasmic adaptor subunit</fullName>
    </submittedName>
</protein>
<evidence type="ECO:0000313" key="8">
    <source>
        <dbReference type="Proteomes" id="UP000273500"/>
    </source>
</evidence>
<dbReference type="GO" id="GO:0060003">
    <property type="term" value="P:copper ion export"/>
    <property type="evidence" value="ECO:0007669"/>
    <property type="project" value="TreeGrafter"/>
</dbReference>
<dbReference type="InterPro" id="IPR051909">
    <property type="entry name" value="MFP_Cation_Efflux"/>
</dbReference>
<dbReference type="FunFam" id="2.40.30.170:FF:000010">
    <property type="entry name" value="Efflux RND transporter periplasmic adaptor subunit"/>
    <property type="match status" value="1"/>
</dbReference>
<dbReference type="GO" id="GO:0015679">
    <property type="term" value="P:plasma membrane copper ion transport"/>
    <property type="evidence" value="ECO:0007669"/>
    <property type="project" value="TreeGrafter"/>
</dbReference>
<evidence type="ECO:0000256" key="3">
    <source>
        <dbReference type="SAM" id="SignalP"/>
    </source>
</evidence>
<dbReference type="Gene3D" id="2.40.50.100">
    <property type="match status" value="1"/>
</dbReference>
<dbReference type="OrthoDB" id="9806939at2"/>
<dbReference type="NCBIfam" id="TIGR01730">
    <property type="entry name" value="RND_mfp"/>
    <property type="match status" value="1"/>
</dbReference>
<feature type="chain" id="PRO_5018607841" evidence="3">
    <location>
        <begin position="21"/>
        <end position="359"/>
    </location>
</feature>
<reference evidence="7 8" key="1">
    <citation type="submission" date="2018-12" db="EMBL/GenBank/DDBJ databases">
        <authorList>
            <person name="Feng G."/>
            <person name="Zhu H."/>
        </authorList>
    </citation>
    <scope>NUCLEOTIDE SEQUENCE [LARGE SCALE GENOMIC DNA]</scope>
    <source>
        <strain evidence="7 8">KCTC 12533</strain>
    </source>
</reference>
<organism evidence="7 8">
    <name type="scientific">Hymenobacter rigui</name>
    <dbReference type="NCBI Taxonomy" id="334424"/>
    <lineage>
        <taxon>Bacteria</taxon>
        <taxon>Pseudomonadati</taxon>
        <taxon>Bacteroidota</taxon>
        <taxon>Cytophagia</taxon>
        <taxon>Cytophagales</taxon>
        <taxon>Hymenobacteraceae</taxon>
        <taxon>Hymenobacter</taxon>
    </lineage>
</organism>
<dbReference type="InterPro" id="IPR058647">
    <property type="entry name" value="BSH_CzcB-like"/>
</dbReference>
<comment type="caution">
    <text evidence="7">The sequence shown here is derived from an EMBL/GenBank/DDBJ whole genome shotgun (WGS) entry which is preliminary data.</text>
</comment>
<dbReference type="GO" id="GO:0022857">
    <property type="term" value="F:transmembrane transporter activity"/>
    <property type="evidence" value="ECO:0007669"/>
    <property type="project" value="InterPro"/>
</dbReference>
<dbReference type="Proteomes" id="UP000273500">
    <property type="component" value="Unassembled WGS sequence"/>
</dbReference>
<dbReference type="PROSITE" id="PS51257">
    <property type="entry name" value="PROKAR_LIPOPROTEIN"/>
    <property type="match status" value="1"/>
</dbReference>
<evidence type="ECO:0000256" key="2">
    <source>
        <dbReference type="ARBA" id="ARBA00022448"/>
    </source>
</evidence>
<name>A0A3R9MUV6_9BACT</name>
<sequence>MTRLFHFASLLLLPSGLGLASCSEEAAEAITPATAPQLTNLTTDTVRLAPVQARLKLSGQVVTNADRTAPVYPVAGGVVESVPVTLGDEVSKGQVLAVVRSTRVAGLAQEAQVAAVNLATARRELAATESMHADGMASERELAQARAARRTAQAEVSRVQQQQAVLGASQERYVVRAPLAGTITAKHVSAGMQFEPGQVDALFTLANLDEVWVLADVFQADIAGVRVGVPAEIRTLAYPDKVFTGQVDKVFNLLHATSKSLQVRVRLPNPGHLLKPGMYTQVQLTRTLPEQLPTVPAGSLVFANGRRYALVLQESGKVETRAVETGPTVGGVSFVRSGLTPGEQVVTGNPLLIYKELND</sequence>
<accession>A0A3R9MUV6</accession>
<feature type="domain" description="CzcB-like barrel-sandwich hybrid" evidence="6">
    <location>
        <begin position="67"/>
        <end position="206"/>
    </location>
</feature>
<dbReference type="Pfam" id="PF25973">
    <property type="entry name" value="BSH_CzcB"/>
    <property type="match status" value="1"/>
</dbReference>
<comment type="similarity">
    <text evidence="1">Belongs to the membrane fusion protein (MFP) (TC 8.A.1) family.</text>
</comment>
<evidence type="ECO:0000259" key="4">
    <source>
        <dbReference type="Pfam" id="PF25954"/>
    </source>
</evidence>
<dbReference type="InterPro" id="IPR006143">
    <property type="entry name" value="RND_pump_MFP"/>
</dbReference>
<dbReference type="PANTHER" id="PTHR30097">
    <property type="entry name" value="CATION EFFLUX SYSTEM PROTEIN CUSB"/>
    <property type="match status" value="1"/>
</dbReference>
<dbReference type="InterPro" id="IPR058792">
    <property type="entry name" value="Beta-barrel_RND_2"/>
</dbReference>
<feature type="domain" description="CusB-like beta-barrel" evidence="4">
    <location>
        <begin position="210"/>
        <end position="286"/>
    </location>
</feature>
<evidence type="ECO:0000256" key="1">
    <source>
        <dbReference type="ARBA" id="ARBA00009477"/>
    </source>
</evidence>
<evidence type="ECO:0000313" key="7">
    <source>
        <dbReference type="EMBL" id="RSK49010.1"/>
    </source>
</evidence>
<dbReference type="Pfam" id="PF25954">
    <property type="entry name" value="Beta-barrel_RND_2"/>
    <property type="match status" value="1"/>
</dbReference>
<proteinExistence type="inferred from homology"/>
<dbReference type="Gene3D" id="2.40.30.170">
    <property type="match status" value="1"/>
</dbReference>
<gene>
    <name evidence="7" type="ORF">EI291_10670</name>
</gene>
<dbReference type="Gene3D" id="2.40.420.20">
    <property type="match status" value="1"/>
</dbReference>
<dbReference type="GO" id="GO:0016020">
    <property type="term" value="C:membrane"/>
    <property type="evidence" value="ECO:0007669"/>
    <property type="project" value="InterPro"/>
</dbReference>
<evidence type="ECO:0000259" key="5">
    <source>
        <dbReference type="Pfam" id="PF25967"/>
    </source>
</evidence>
<dbReference type="PANTHER" id="PTHR30097:SF4">
    <property type="entry name" value="SLR6042 PROTEIN"/>
    <property type="match status" value="1"/>
</dbReference>
<dbReference type="GO" id="GO:0030313">
    <property type="term" value="C:cell envelope"/>
    <property type="evidence" value="ECO:0007669"/>
    <property type="project" value="TreeGrafter"/>
</dbReference>